<comment type="catalytic activity">
    <reaction evidence="1">
        <text>Endonucleolytic cleavage of RNA, removing extra 3' nucleotides from tRNA precursor, generating 3' termini of tRNAs. A 3'-hydroxy group is left at the tRNA terminus and a 5'-phosphoryl group is left at the trailer molecule.</text>
        <dbReference type="EC" id="3.1.26.11"/>
    </reaction>
</comment>
<keyword evidence="13" id="KW-1185">Reference proteome</keyword>
<protein>
    <recommendedName>
        <fullName evidence="4">ribonuclease Z</fullName>
        <ecNumber evidence="4">3.1.26.11</ecNumber>
    </recommendedName>
</protein>
<evidence type="ECO:0000313" key="13">
    <source>
        <dbReference type="Proteomes" id="UP000031737"/>
    </source>
</evidence>
<dbReference type="GO" id="GO:1990180">
    <property type="term" value="P:mitochondrial tRNA 3'-end processing"/>
    <property type="evidence" value="ECO:0007669"/>
    <property type="project" value="TreeGrafter"/>
</dbReference>
<keyword evidence="9" id="KW-0378">Hydrolase</keyword>
<evidence type="ECO:0000256" key="3">
    <source>
        <dbReference type="ARBA" id="ARBA00007823"/>
    </source>
</evidence>
<evidence type="ECO:0000256" key="6">
    <source>
        <dbReference type="ARBA" id="ARBA00022722"/>
    </source>
</evidence>
<keyword evidence="10" id="KW-0862">Zinc</keyword>
<gene>
    <name evidence="12" type="ORF">TRSC58_04302</name>
</gene>
<evidence type="ECO:0000256" key="11">
    <source>
        <dbReference type="SAM" id="MobiDB-lite"/>
    </source>
</evidence>
<dbReference type="GO" id="GO:0042781">
    <property type="term" value="F:3'-tRNA processing endoribonuclease activity"/>
    <property type="evidence" value="ECO:0007669"/>
    <property type="project" value="UniProtKB-EC"/>
</dbReference>
<dbReference type="Proteomes" id="UP000031737">
    <property type="component" value="Unassembled WGS sequence"/>
</dbReference>
<evidence type="ECO:0000256" key="1">
    <source>
        <dbReference type="ARBA" id="ARBA00000402"/>
    </source>
</evidence>
<dbReference type="GO" id="GO:0005739">
    <property type="term" value="C:mitochondrion"/>
    <property type="evidence" value="ECO:0007669"/>
    <property type="project" value="TreeGrafter"/>
</dbReference>
<evidence type="ECO:0000256" key="9">
    <source>
        <dbReference type="ARBA" id="ARBA00022801"/>
    </source>
</evidence>
<evidence type="ECO:0000256" key="2">
    <source>
        <dbReference type="ARBA" id="ARBA00001947"/>
    </source>
</evidence>
<comment type="similarity">
    <text evidence="3">Belongs to the RNase Z family.</text>
</comment>
<feature type="region of interest" description="Disordered" evidence="11">
    <location>
        <begin position="1027"/>
        <end position="1056"/>
    </location>
</feature>
<keyword evidence="7" id="KW-0479">Metal-binding</keyword>
<dbReference type="GO" id="GO:0046872">
    <property type="term" value="F:metal ion binding"/>
    <property type="evidence" value="ECO:0007669"/>
    <property type="project" value="UniProtKB-KW"/>
</dbReference>
<evidence type="ECO:0000256" key="10">
    <source>
        <dbReference type="ARBA" id="ARBA00022833"/>
    </source>
</evidence>
<accession>A0A061IXY7</accession>
<evidence type="ECO:0000256" key="4">
    <source>
        <dbReference type="ARBA" id="ARBA00012477"/>
    </source>
</evidence>
<dbReference type="InterPro" id="IPR047151">
    <property type="entry name" value="RNZ2-like"/>
</dbReference>
<dbReference type="AlphaFoldDB" id="A0A061IXY7"/>
<dbReference type="EMBL" id="AUPL01004302">
    <property type="protein sequence ID" value="ESL08003.1"/>
    <property type="molecule type" value="Genomic_DNA"/>
</dbReference>
<dbReference type="PANTHER" id="PTHR12553:SF49">
    <property type="entry name" value="ZINC PHOSPHODIESTERASE ELAC PROTEIN 2"/>
    <property type="match status" value="1"/>
</dbReference>
<evidence type="ECO:0000256" key="5">
    <source>
        <dbReference type="ARBA" id="ARBA00022694"/>
    </source>
</evidence>
<comment type="caution">
    <text evidence="12">The sequence shown here is derived from an EMBL/GenBank/DDBJ whole genome shotgun (WGS) entry which is preliminary data.</text>
</comment>
<feature type="compositionally biased region" description="Basic and acidic residues" evidence="11">
    <location>
        <begin position="1037"/>
        <end position="1049"/>
    </location>
</feature>
<evidence type="ECO:0000256" key="8">
    <source>
        <dbReference type="ARBA" id="ARBA00022759"/>
    </source>
</evidence>
<comment type="cofactor">
    <cofactor evidence="2">
        <name>Zn(2+)</name>
        <dbReference type="ChEBI" id="CHEBI:29105"/>
    </cofactor>
</comment>
<keyword evidence="8" id="KW-0255">Endonuclease</keyword>
<proteinExistence type="inferred from homology"/>
<keyword evidence="5" id="KW-0819">tRNA processing</keyword>
<dbReference type="InterPro" id="IPR036866">
    <property type="entry name" value="RibonucZ/Hydroxyglut_hydro"/>
</dbReference>
<reference evidence="12 13" key="1">
    <citation type="submission" date="2013-07" db="EMBL/GenBank/DDBJ databases">
        <authorList>
            <person name="Stoco P.H."/>
            <person name="Wagner G."/>
            <person name="Gerber A."/>
            <person name="Zaha A."/>
            <person name="Thompson C."/>
            <person name="Bartholomeu D.C."/>
            <person name="Luckemeyer D.D."/>
            <person name="Bahia D."/>
            <person name="Loreto E."/>
            <person name="Prestes E.B."/>
            <person name="Lima F.M."/>
            <person name="Rodrigues-Luiz G."/>
            <person name="Vallejo G.A."/>
            <person name="Filho J.F."/>
            <person name="Monteiro K.M."/>
            <person name="Tyler K.M."/>
            <person name="de Almeida L.G."/>
            <person name="Ortiz M.F."/>
            <person name="Siervo M.A."/>
            <person name="de Moraes M.H."/>
            <person name="Cunha O.L."/>
            <person name="Mendonca-Neto R."/>
            <person name="Silva R."/>
            <person name="Teixeira S.M."/>
            <person name="Murta S.M."/>
            <person name="Sincero T.C."/>
            <person name="Mendes T.A."/>
            <person name="Urmenyi T.P."/>
            <person name="Silva V.G."/>
            <person name="da Rocha W.D."/>
            <person name="Andersson B."/>
            <person name="Romanha A.J."/>
            <person name="Steindel M."/>
            <person name="de Vasconcelos A.T."/>
            <person name="Grisard E.C."/>
        </authorList>
    </citation>
    <scope>NUCLEOTIDE SEQUENCE [LARGE SCALE GENOMIC DNA]</scope>
    <source>
        <strain evidence="12 13">SC58</strain>
    </source>
</reference>
<dbReference type="Gene3D" id="3.60.15.10">
    <property type="entry name" value="Ribonuclease Z/Hydroxyacylglutathione hydrolase-like"/>
    <property type="match status" value="2"/>
</dbReference>
<dbReference type="PANTHER" id="PTHR12553">
    <property type="entry name" value="ZINC PHOSPHODIESTERASE ELAC PROTEIN 2"/>
    <property type="match status" value="1"/>
</dbReference>
<dbReference type="EC" id="3.1.26.11" evidence="4"/>
<organism evidence="12 13">
    <name type="scientific">Trypanosoma rangeli SC58</name>
    <dbReference type="NCBI Taxonomy" id="429131"/>
    <lineage>
        <taxon>Eukaryota</taxon>
        <taxon>Discoba</taxon>
        <taxon>Euglenozoa</taxon>
        <taxon>Kinetoplastea</taxon>
        <taxon>Metakinetoplastina</taxon>
        <taxon>Trypanosomatida</taxon>
        <taxon>Trypanosomatidae</taxon>
        <taxon>Trypanosoma</taxon>
        <taxon>Herpetosoma</taxon>
    </lineage>
</organism>
<sequence length="1112" mass="121311">MSADYIQLVGTDVPGSYGSCCFSGQVQHKALRCPTQPLTLSETPPQSSEAAPVMNGDGQLLFFNCPEGVQRFSSEANVRLVRTRGFFFTRWAASAVMGMPGLLFTINDAGVRHANFFGPSSHSLSVESSAEAHTQRLPLHVERADVAGVEGMLEALRRHYFWYRAISFQQLRAGAVQRQLPTTLPWNYVCEVPLWPLEGAEGGKACGPPRDTSTIASPASFFVLALRLSPTSALLGFRVSRRAATSSEETYGYAIVHAPTACFDPQRAKALGVPAGPMYSQLKQGIGVWIDDEQTPPHGTHAVEKSRRFISPHSVKQATVGSRCMYVSLVLDGDDCAEVAAALESLFGRDETTCEGQREEETTVGAQGEKPRGSELCRFLAQWQPSFLFCDDHHAASEAAPATVPQATERTVVLTHVVHVQQFDFFAPFNTDTAGAAKAHYVTSIFADVQRGVREQAVQCFRNDAGAGDVTTAALIVKGTTHHFCAAVQQKFSAFPTALAHRYHLNCIAEAQFPIPRSSAAERELTTMKQDPDPIWPYSVKHQLIPAEAATRITDHTNSSALGPATTVVSLSLLGPSTKQVKKGGNLRKGDVAGLLRYPTARSAVDMLSERFRCAVSRAREQMSGVLTPSSSSLTRSQGDHHDCLHDTSGQDDDSNTWHLDGGGALTFLGTGSAVPSKYRNVSGTYLEVMYHARCSTTLCRAVVVLDFGEGNAGQLAVLWGNGSGKAMRRFFSDLAFVFISHAHADHHLGLMSLLELRHRMRVQMAKEEPSYNGALNEPVLVVCPQEVHEFMQDTWGRCAAYRQWLQEEVTYDIIPAERCRADGASAATSVLLPRLNAVCARLSKSTAVTASLGGSRTPPPVWGAEVFPVHHPANAHALLLRFPAPVGAAAESRVFLFSGDTRPSPFLIERCHQFTRCTHRDSEQEKGGDSDGDAHAAGVFLCLHEATFGEGCEEEAVLKCHSTLAEALQVAAAIHAKHIVLNHFSQRYPKLPGLMKSQLDGRDVDVCCRRRKLRVAEPATALIQQSHSEDAVNLSEEDKQRDIPRQPPRDASSLDARLGSGAVRMCFGFDFMRLSFASLESEQTARLTPLFVQLLEEYESWGVGTTKRLRD</sequence>
<dbReference type="VEuPathDB" id="TriTrypDB:TRSC58_04302"/>
<dbReference type="OrthoDB" id="527344at2759"/>
<keyword evidence="6" id="KW-0540">Nuclease</keyword>
<dbReference type="SUPFAM" id="SSF56281">
    <property type="entry name" value="Metallo-hydrolase/oxidoreductase"/>
    <property type="match status" value="2"/>
</dbReference>
<evidence type="ECO:0000313" key="12">
    <source>
        <dbReference type="EMBL" id="ESL08003.1"/>
    </source>
</evidence>
<evidence type="ECO:0000256" key="7">
    <source>
        <dbReference type="ARBA" id="ARBA00022723"/>
    </source>
</evidence>
<name>A0A061IXY7_TRYRA</name>